<dbReference type="InterPro" id="IPR017884">
    <property type="entry name" value="SANT_dom"/>
</dbReference>
<dbReference type="GO" id="GO:0051083">
    <property type="term" value="P:'de novo' cotranslational protein folding"/>
    <property type="evidence" value="ECO:0007669"/>
    <property type="project" value="InterPro"/>
</dbReference>
<dbReference type="InterPro" id="IPR009057">
    <property type="entry name" value="Homeodomain-like_sf"/>
</dbReference>
<feature type="region of interest" description="Disordered" evidence="1">
    <location>
        <begin position="300"/>
        <end position="379"/>
    </location>
</feature>
<dbReference type="Pfam" id="PF00249">
    <property type="entry name" value="Myb_DNA-binding"/>
    <property type="match status" value="1"/>
</dbReference>
<accession>A0A6U9S7T2</accession>
<dbReference type="InterPro" id="IPR018253">
    <property type="entry name" value="DnaJ_domain_CS"/>
</dbReference>
<dbReference type="PANTHER" id="PTHR43999">
    <property type="entry name" value="DNAJ HOMOLOG SUBFAMILY C MEMBER 2"/>
    <property type="match status" value="1"/>
</dbReference>
<feature type="region of interest" description="Disordered" evidence="1">
    <location>
        <begin position="451"/>
        <end position="470"/>
    </location>
</feature>
<protein>
    <recommendedName>
        <fullName evidence="7">DnaJ homolog subfamily C member 2</fullName>
    </recommendedName>
</protein>
<dbReference type="Pfam" id="PF00226">
    <property type="entry name" value="DnaJ"/>
    <property type="match status" value="1"/>
</dbReference>
<feature type="region of interest" description="Disordered" evidence="1">
    <location>
        <begin position="64"/>
        <end position="111"/>
    </location>
</feature>
<feature type="domain" description="J" evidence="2">
    <location>
        <begin position="119"/>
        <end position="194"/>
    </location>
</feature>
<dbReference type="GO" id="GO:0006450">
    <property type="term" value="P:regulation of translational fidelity"/>
    <property type="evidence" value="ECO:0007669"/>
    <property type="project" value="InterPro"/>
</dbReference>
<dbReference type="SUPFAM" id="SSF46565">
    <property type="entry name" value="Chaperone J-domain"/>
    <property type="match status" value="1"/>
</dbReference>
<feature type="domain" description="Myb-like" evidence="3">
    <location>
        <begin position="579"/>
        <end position="625"/>
    </location>
</feature>
<proteinExistence type="predicted"/>
<evidence type="ECO:0000313" key="5">
    <source>
        <dbReference type="EMBL" id="CAE0612295.1"/>
    </source>
</evidence>
<dbReference type="InterPro" id="IPR044634">
    <property type="entry name" value="Zuotin/DnaJC2"/>
</dbReference>
<feature type="compositionally biased region" description="Basic and acidic residues" evidence="1">
    <location>
        <begin position="64"/>
        <end position="79"/>
    </location>
</feature>
<name>A0A6U9S7T2_9CHLO</name>
<feature type="compositionally biased region" description="Basic and acidic residues" evidence="1">
    <location>
        <begin position="457"/>
        <end position="470"/>
    </location>
</feature>
<dbReference type="InterPro" id="IPR036869">
    <property type="entry name" value="J_dom_sf"/>
</dbReference>
<dbReference type="EMBL" id="HBIS01006758">
    <property type="protein sequence ID" value="CAE0612295.1"/>
    <property type="molecule type" value="Transcribed_RNA"/>
</dbReference>
<dbReference type="Pfam" id="PF23082">
    <property type="entry name" value="Myb_DNA-binding_2"/>
    <property type="match status" value="1"/>
</dbReference>
<feature type="compositionally biased region" description="Basic and acidic residues" evidence="1">
    <location>
        <begin position="303"/>
        <end position="356"/>
    </location>
</feature>
<dbReference type="InterPro" id="IPR054076">
    <property type="entry name" value="ZUO1-like_ZHD"/>
</dbReference>
<dbReference type="Gene3D" id="1.10.287.110">
    <property type="entry name" value="DnaJ domain"/>
    <property type="match status" value="1"/>
</dbReference>
<dbReference type="Gene3D" id="1.10.10.60">
    <property type="entry name" value="Homeodomain-like"/>
    <property type="match status" value="2"/>
</dbReference>
<evidence type="ECO:0000256" key="1">
    <source>
        <dbReference type="SAM" id="MobiDB-lite"/>
    </source>
</evidence>
<evidence type="ECO:0000259" key="4">
    <source>
        <dbReference type="PROSITE" id="PS51293"/>
    </source>
</evidence>
<dbReference type="CDD" id="cd06257">
    <property type="entry name" value="DnaJ"/>
    <property type="match status" value="1"/>
</dbReference>
<dbReference type="AlphaFoldDB" id="A0A6U9S7T2"/>
<dbReference type="SMART" id="SM00717">
    <property type="entry name" value="SANT"/>
    <property type="match status" value="2"/>
</dbReference>
<evidence type="ECO:0000259" key="3">
    <source>
        <dbReference type="PROSITE" id="PS50090"/>
    </source>
</evidence>
<dbReference type="PROSITE" id="PS50076">
    <property type="entry name" value="DNAJ_2"/>
    <property type="match status" value="1"/>
</dbReference>
<dbReference type="CDD" id="cd00167">
    <property type="entry name" value="SANT"/>
    <property type="match status" value="2"/>
</dbReference>
<evidence type="ECO:0000313" key="6">
    <source>
        <dbReference type="EMBL" id="CAE0612296.1"/>
    </source>
</evidence>
<feature type="compositionally biased region" description="Basic and acidic residues" evidence="1">
    <location>
        <begin position="363"/>
        <end position="379"/>
    </location>
</feature>
<dbReference type="PROSITE" id="PS50090">
    <property type="entry name" value="MYB_LIKE"/>
    <property type="match status" value="2"/>
</dbReference>
<dbReference type="Pfam" id="PF21884">
    <property type="entry name" value="ZUO1-like_ZHD"/>
    <property type="match status" value="1"/>
</dbReference>
<gene>
    <name evidence="5" type="ORF">PSAL00342_LOCUS6130</name>
    <name evidence="6" type="ORF">PSAL00342_LOCUS6131</name>
</gene>
<dbReference type="PANTHER" id="PTHR43999:SF1">
    <property type="entry name" value="DNAJ HOMOLOG SUBFAMILY C MEMBER 2"/>
    <property type="match status" value="1"/>
</dbReference>
<dbReference type="FunFam" id="1.10.10.60:FF:000416">
    <property type="entry name" value="Myb family transcription factor"/>
    <property type="match status" value="1"/>
</dbReference>
<dbReference type="PROSITE" id="PS00636">
    <property type="entry name" value="DNAJ_1"/>
    <property type="match status" value="1"/>
</dbReference>
<dbReference type="InterPro" id="IPR001623">
    <property type="entry name" value="DnaJ_domain"/>
</dbReference>
<dbReference type="InterPro" id="IPR001005">
    <property type="entry name" value="SANT/Myb"/>
</dbReference>
<dbReference type="GO" id="GO:0043022">
    <property type="term" value="F:ribosome binding"/>
    <property type="evidence" value="ECO:0007669"/>
    <property type="project" value="InterPro"/>
</dbReference>
<feature type="region of interest" description="Disordered" evidence="1">
    <location>
        <begin position="522"/>
        <end position="574"/>
    </location>
</feature>
<organism evidence="5">
    <name type="scientific">Picocystis salinarum</name>
    <dbReference type="NCBI Taxonomy" id="88271"/>
    <lineage>
        <taxon>Eukaryota</taxon>
        <taxon>Viridiplantae</taxon>
        <taxon>Chlorophyta</taxon>
        <taxon>Picocystophyceae</taxon>
        <taxon>Picocystales</taxon>
        <taxon>Picocystaceae</taxon>
        <taxon>Picocystis</taxon>
    </lineage>
</organism>
<dbReference type="SMART" id="SM00271">
    <property type="entry name" value="DnaJ"/>
    <property type="match status" value="1"/>
</dbReference>
<dbReference type="PRINTS" id="PR00625">
    <property type="entry name" value="JDOMAIN"/>
</dbReference>
<feature type="domain" description="SANT" evidence="4">
    <location>
        <begin position="574"/>
        <end position="629"/>
    </location>
</feature>
<dbReference type="PROSITE" id="PS51293">
    <property type="entry name" value="SANT"/>
    <property type="match status" value="1"/>
</dbReference>
<evidence type="ECO:0008006" key="7">
    <source>
        <dbReference type="Google" id="ProtNLM"/>
    </source>
</evidence>
<dbReference type="GO" id="GO:0030544">
    <property type="term" value="F:Hsp70 protein binding"/>
    <property type="evidence" value="ECO:0007669"/>
    <property type="project" value="InterPro"/>
</dbReference>
<feature type="domain" description="Myb-like" evidence="3">
    <location>
        <begin position="465"/>
        <end position="519"/>
    </location>
</feature>
<sequence length="635" mass="73754">MDGNHALLLAWDEEKRPRGGVEENGMRVRGHRRKERAGTAYQRAWCRAWGIDRPSIPTHVEEKATLAGDGCHDESERVGVDGMGANGHDPNLYDKEEMDEASRKRKKKKTSGKKEKKWDYYQLLGLENVRWMAQPNDIKKAYRSQALKHHPDKKLANVENEKEKEKVEEYFKAIQKAWEVLSDPKKRREYDSVDEFDDYLPKTCKDGEFYQVFGAAFARQSRWSEKRAPPLGDDQTPIAKVKAFYDFWYKFPSWREFPHEDEFDLAEAEDRYQRRWMERENAKLREKGKKEEKKRIRAFVEAAEEHDPRIQREKREKAAAREAKKMAKLRIVQEEEEAKRKAEEEEKAKRAEEAKAKATASAEAKKKKEKERKLMQKERSFLRKTNSELQLVGADTLQSIFDNAPYEDLLQLNQDITRDGITQEEVKQAIVRKANILNGMKEEEEDAKAIASALQQEQEKARKEEENRMKDDWSEEELRMLDKALKKIPVGSGKRWSLIADYLQTRTEAEVVHMVKHRMSTVQGLTKSEGHIVKDKHKKNLDVQDEATQRYESADIGNAEEDGNDSPNNEDQGGAKLDWTAVQQQALVRAVKTFGKDVPDRWERIAEAVPGKSKAQCMKKFTELRESVKAKKTGS</sequence>
<dbReference type="EMBL" id="HBIS01006759">
    <property type="protein sequence ID" value="CAE0612296.1"/>
    <property type="molecule type" value="Transcribed_RNA"/>
</dbReference>
<reference evidence="5" key="1">
    <citation type="submission" date="2021-01" db="EMBL/GenBank/DDBJ databases">
        <authorList>
            <person name="Corre E."/>
            <person name="Pelletier E."/>
            <person name="Niang G."/>
            <person name="Scheremetjew M."/>
            <person name="Finn R."/>
            <person name="Kale V."/>
            <person name="Holt S."/>
            <person name="Cochrane G."/>
            <person name="Meng A."/>
            <person name="Brown T."/>
            <person name="Cohen L."/>
        </authorList>
    </citation>
    <scope>NUCLEOTIDE SEQUENCE</scope>
    <source>
        <strain evidence="5">CCMP1897</strain>
    </source>
</reference>
<dbReference type="GO" id="GO:0005829">
    <property type="term" value="C:cytosol"/>
    <property type="evidence" value="ECO:0007669"/>
    <property type="project" value="TreeGrafter"/>
</dbReference>
<evidence type="ECO:0000259" key="2">
    <source>
        <dbReference type="PROSITE" id="PS50076"/>
    </source>
</evidence>
<dbReference type="SUPFAM" id="SSF46689">
    <property type="entry name" value="Homeodomain-like"/>
    <property type="match status" value="2"/>
</dbReference>